<organism evidence="2">
    <name type="scientific">Pseudogymnoascus destructans</name>
    <dbReference type="NCBI Taxonomy" id="655981"/>
    <lineage>
        <taxon>Eukaryota</taxon>
        <taxon>Fungi</taxon>
        <taxon>Dikarya</taxon>
        <taxon>Ascomycota</taxon>
        <taxon>Pezizomycotina</taxon>
        <taxon>Leotiomycetes</taxon>
        <taxon>Thelebolales</taxon>
        <taxon>Thelebolaceae</taxon>
        <taxon>Pseudogymnoascus</taxon>
    </lineage>
</organism>
<dbReference type="OrthoDB" id="5385072at2759"/>
<evidence type="ECO:0000256" key="1">
    <source>
        <dbReference type="SAM" id="MobiDB-lite"/>
    </source>
</evidence>
<feature type="region of interest" description="Disordered" evidence="1">
    <location>
        <begin position="345"/>
        <end position="366"/>
    </location>
</feature>
<protein>
    <submittedName>
        <fullName evidence="2">Uncharacterized protein</fullName>
    </submittedName>
</protein>
<proteinExistence type="predicted"/>
<dbReference type="Proteomes" id="UP000077154">
    <property type="component" value="Unassembled WGS sequence"/>
</dbReference>
<feature type="region of interest" description="Disordered" evidence="1">
    <location>
        <begin position="1"/>
        <end position="120"/>
    </location>
</feature>
<feature type="compositionally biased region" description="Low complexity" evidence="1">
    <location>
        <begin position="247"/>
        <end position="262"/>
    </location>
</feature>
<feature type="compositionally biased region" description="Low complexity" evidence="1">
    <location>
        <begin position="43"/>
        <end position="70"/>
    </location>
</feature>
<feature type="compositionally biased region" description="Polar residues" evidence="1">
    <location>
        <begin position="24"/>
        <end position="37"/>
    </location>
</feature>
<sequence length="389" mass="40826">MMAEPTYHYPIQRKPMPNLHPHTTGRTTPDSSFAPTYSHSRTRNSSSSNNPSNLSPYPSKPSYSQQQHPQQHPPSQPTSLHPTRRHPSTHTFSSFSPSTTATSPTVNRTPSSSSRPFPAPQNQGYVALLRKQKATVWCDRAQHLDPRHLAAQRAAKARAHLEVAGAPDSGRAMTTTSTAQSGLASGGSRVAAKIRHHGKAGLVGYAPAGDFGVGVGGVPMRLSATEVEGGDSDGEDAVSSVQHHQRTGSGRSSLGSSKRGFGMRQSGSGTGARWSGGTPAATPRDSAGEFDFVVVPPGGVLGGTPGSGCGADGGSMASGSSAERGDAVAELDTVRVTNSLLKQVGGEGVTREKSMRNPEELRRRGSVDERTMTMSAQRLFVANPDEDSD</sequence>
<dbReference type="eggNOG" id="ENOG502S7WN">
    <property type="taxonomic scope" value="Eukaryota"/>
</dbReference>
<dbReference type="EMBL" id="KV441427">
    <property type="protein sequence ID" value="OAF54363.1"/>
    <property type="molecule type" value="Genomic_DNA"/>
</dbReference>
<dbReference type="VEuPathDB" id="FungiDB:GMDG_06274"/>
<reference evidence="2" key="1">
    <citation type="submission" date="2016-03" db="EMBL/GenBank/DDBJ databases">
        <title>Updated assembly of Pseudogymnoascus destructans, the fungus causing white-nose syndrome of bats.</title>
        <authorList>
            <person name="Palmer J.M."/>
            <person name="Drees K.P."/>
            <person name="Foster J.T."/>
            <person name="Lindner D.L."/>
        </authorList>
    </citation>
    <scope>NUCLEOTIDE SEQUENCE [LARGE SCALE GENOMIC DNA]</scope>
    <source>
        <strain evidence="2">20631-21</strain>
    </source>
</reference>
<feature type="compositionally biased region" description="Basic and acidic residues" evidence="1">
    <location>
        <begin position="349"/>
        <end position="366"/>
    </location>
</feature>
<dbReference type="RefSeq" id="XP_024319670.1">
    <property type="nucleotide sequence ID" value="XM_024472778.1"/>
</dbReference>
<dbReference type="GeneID" id="36292370"/>
<accession>A0A176ZZV2</accession>
<gene>
    <name evidence="2" type="ORF">VC83_09338</name>
</gene>
<feature type="compositionally biased region" description="Polar residues" evidence="1">
    <location>
        <begin position="106"/>
        <end position="120"/>
    </location>
</feature>
<feature type="region of interest" description="Disordered" evidence="1">
    <location>
        <begin position="225"/>
        <end position="292"/>
    </location>
</feature>
<evidence type="ECO:0000313" key="2">
    <source>
        <dbReference type="EMBL" id="OAF54363.1"/>
    </source>
</evidence>
<name>A0A176ZZV2_9PEZI</name>
<feature type="compositionally biased region" description="Low complexity" evidence="1">
    <location>
        <begin position="89"/>
        <end position="105"/>
    </location>
</feature>
<dbReference type="AlphaFoldDB" id="A0A176ZZV2"/>